<dbReference type="GO" id="GO:0016884">
    <property type="term" value="F:carbon-nitrogen ligase activity, with glutamine as amido-N-donor"/>
    <property type="evidence" value="ECO:0007669"/>
    <property type="project" value="InterPro"/>
</dbReference>
<accession>A0A1C3K7E1</accession>
<protein>
    <submittedName>
        <fullName evidence="1">Transamidase GatB domain protein</fullName>
    </submittedName>
</protein>
<evidence type="ECO:0000313" key="3">
    <source>
        <dbReference type="Proteomes" id="UP000078558"/>
    </source>
</evidence>
<organism evidence="1 3">
    <name type="scientific">Orrella dioscoreae</name>
    <dbReference type="NCBI Taxonomy" id="1851544"/>
    <lineage>
        <taxon>Bacteria</taxon>
        <taxon>Pseudomonadati</taxon>
        <taxon>Pseudomonadota</taxon>
        <taxon>Betaproteobacteria</taxon>
        <taxon>Burkholderiales</taxon>
        <taxon>Alcaligenaceae</taxon>
        <taxon>Orrella</taxon>
    </lineage>
</organism>
<dbReference type="InterPro" id="IPR003789">
    <property type="entry name" value="Asn/Gln_tRNA_amidoTrase-B-like"/>
</dbReference>
<dbReference type="Pfam" id="PF09424">
    <property type="entry name" value="YqeY"/>
    <property type="match status" value="1"/>
</dbReference>
<dbReference type="InterPro" id="IPR042184">
    <property type="entry name" value="YqeY/Aim41_N"/>
</dbReference>
<dbReference type="EMBL" id="LT907988">
    <property type="protein sequence ID" value="SOE50093.1"/>
    <property type="molecule type" value="Genomic_DNA"/>
</dbReference>
<dbReference type="InterPro" id="IPR023168">
    <property type="entry name" value="GatB_Yqey_C_2"/>
</dbReference>
<dbReference type="Gene3D" id="1.10.1510.10">
    <property type="entry name" value="Uncharacterised protein YqeY/AIM41 PF09424, N-terminal domain"/>
    <property type="match status" value="1"/>
</dbReference>
<dbReference type="AlphaFoldDB" id="A0A1C3K7E1"/>
<keyword evidence="3" id="KW-1185">Reference proteome</keyword>
<dbReference type="EMBL" id="FLRC01000053">
    <property type="protein sequence ID" value="SBT27338.1"/>
    <property type="molecule type" value="Genomic_DNA"/>
</dbReference>
<dbReference type="PANTHER" id="PTHR28055">
    <property type="entry name" value="ALTERED INHERITANCE OF MITOCHONDRIA PROTEIN 41, MITOCHONDRIAL"/>
    <property type="match status" value="1"/>
</dbReference>
<reference evidence="2 3" key="2">
    <citation type="submission" date="2017-08" db="EMBL/GenBank/DDBJ databases">
        <authorList>
            <person name="de Groot N.N."/>
        </authorList>
    </citation>
    <scope>NUCLEOTIDE SEQUENCE [LARGE SCALE GENOMIC DNA]</scope>
    <source>
        <strain evidence="2">Orrdi1</strain>
    </source>
</reference>
<dbReference type="STRING" id="1851544.ODI_03925"/>
<dbReference type="InterPro" id="IPR019004">
    <property type="entry name" value="YqeY/Aim41"/>
</dbReference>
<dbReference type="SUPFAM" id="SSF89095">
    <property type="entry name" value="GatB/YqeY motif"/>
    <property type="match status" value="1"/>
</dbReference>
<dbReference type="Gene3D" id="1.10.10.410">
    <property type="match status" value="1"/>
</dbReference>
<dbReference type="PANTHER" id="PTHR28055:SF1">
    <property type="entry name" value="ALTERED INHERITANCE OF MITOCHONDRIA PROTEIN 41, MITOCHONDRIAL"/>
    <property type="match status" value="1"/>
</dbReference>
<dbReference type="KEGG" id="odi:ODI_R2500"/>
<proteinExistence type="predicted"/>
<name>A0A1C3K7E1_9BURK</name>
<dbReference type="Proteomes" id="UP000078558">
    <property type="component" value="Chromosome I"/>
</dbReference>
<evidence type="ECO:0000313" key="2">
    <source>
        <dbReference type="EMBL" id="SOE50093.1"/>
    </source>
</evidence>
<dbReference type="RefSeq" id="WP_067758725.1">
    <property type="nucleotide sequence ID" value="NZ_LT907988.1"/>
</dbReference>
<dbReference type="OrthoDB" id="9788127at2"/>
<evidence type="ECO:0000313" key="1">
    <source>
        <dbReference type="EMBL" id="SBT27338.1"/>
    </source>
</evidence>
<reference evidence="1 3" key="1">
    <citation type="submission" date="2016-06" db="EMBL/GenBank/DDBJ databases">
        <authorList>
            <person name="Kjaerup R.B."/>
            <person name="Dalgaard T.S."/>
            <person name="Juul-Madsen H.R."/>
        </authorList>
    </citation>
    <scope>NUCLEOTIDE SEQUENCE [LARGE SCALE GENOMIC DNA]</scope>
    <source>
        <strain evidence="1">Orrdi1</strain>
    </source>
</reference>
<gene>
    <name evidence="1" type="ORF">ODI_03925</name>
    <name evidence="2" type="ORF">ODI_R2500</name>
</gene>
<sequence length="155" mass="16568">MSTEPLKQRIANAVKDAMRAKQSERLGTLRLLQAAIKQKEVDERRDLDDADVTAILEKQVKQRRESITAFEQAGRQETADAEKAEVLVLQEFLPQAATEAEVLAAVDAAVAQVAAEGATGAPAMGKVMAIVKAALAGRADMTAVSRQVKEKLTGA</sequence>